<evidence type="ECO:0000256" key="1">
    <source>
        <dbReference type="ARBA" id="ARBA00022448"/>
    </source>
</evidence>
<dbReference type="InterPro" id="IPR027417">
    <property type="entry name" value="P-loop_NTPase"/>
</dbReference>
<accession>A0ABX0Y5Q5</accession>
<evidence type="ECO:0000256" key="3">
    <source>
        <dbReference type="ARBA" id="ARBA00022597"/>
    </source>
</evidence>
<feature type="domain" description="ABC transporter" evidence="9">
    <location>
        <begin position="6"/>
        <end position="247"/>
    </location>
</feature>
<keyword evidence="4" id="KW-0677">Repeat</keyword>
<keyword evidence="2" id="KW-1003">Cell membrane</keyword>
<gene>
    <name evidence="10" type="ORF">HC031_27475</name>
</gene>
<protein>
    <submittedName>
        <fullName evidence="10">Sugar ABC transporter ATP-binding protein</fullName>
    </submittedName>
</protein>
<keyword evidence="7" id="KW-1278">Translocase</keyword>
<dbReference type="PANTHER" id="PTHR43790:SF3">
    <property type="entry name" value="D-ALLOSE IMPORT ATP-BINDING PROTEIN ALSA-RELATED"/>
    <property type="match status" value="1"/>
</dbReference>
<evidence type="ECO:0000256" key="8">
    <source>
        <dbReference type="ARBA" id="ARBA00023136"/>
    </source>
</evidence>
<keyword evidence="3" id="KW-0762">Sugar transport</keyword>
<dbReference type="PANTHER" id="PTHR43790">
    <property type="entry name" value="CARBOHYDRATE TRANSPORT ATP-BINDING PROTEIN MG119-RELATED"/>
    <property type="match status" value="1"/>
</dbReference>
<dbReference type="RefSeq" id="WP_167928342.1">
    <property type="nucleotide sequence ID" value="NZ_JAATVY010000030.1"/>
</dbReference>
<dbReference type="InterPro" id="IPR003439">
    <property type="entry name" value="ABC_transporter-like_ATP-bd"/>
</dbReference>
<evidence type="ECO:0000259" key="9">
    <source>
        <dbReference type="PROSITE" id="PS50893"/>
    </source>
</evidence>
<evidence type="ECO:0000256" key="4">
    <source>
        <dbReference type="ARBA" id="ARBA00022737"/>
    </source>
</evidence>
<dbReference type="CDD" id="cd03216">
    <property type="entry name" value="ABC_Carb_Monos_I"/>
    <property type="match status" value="1"/>
</dbReference>
<dbReference type="Gene3D" id="3.40.50.300">
    <property type="entry name" value="P-loop containing nucleotide triphosphate hydrolases"/>
    <property type="match status" value="2"/>
</dbReference>
<feature type="domain" description="ABC transporter" evidence="9">
    <location>
        <begin position="260"/>
        <end position="504"/>
    </location>
</feature>
<keyword evidence="5" id="KW-0547">Nucleotide-binding</keyword>
<evidence type="ECO:0000256" key="7">
    <source>
        <dbReference type="ARBA" id="ARBA00022967"/>
    </source>
</evidence>
<evidence type="ECO:0000256" key="5">
    <source>
        <dbReference type="ARBA" id="ARBA00022741"/>
    </source>
</evidence>
<dbReference type="InterPro" id="IPR017871">
    <property type="entry name" value="ABC_transporter-like_CS"/>
</dbReference>
<evidence type="ECO:0000313" key="11">
    <source>
        <dbReference type="Proteomes" id="UP000722989"/>
    </source>
</evidence>
<organism evidence="10 11">
    <name type="scientific">Planosporangium thailandense</name>
    <dbReference type="NCBI Taxonomy" id="765197"/>
    <lineage>
        <taxon>Bacteria</taxon>
        <taxon>Bacillati</taxon>
        <taxon>Actinomycetota</taxon>
        <taxon>Actinomycetes</taxon>
        <taxon>Micromonosporales</taxon>
        <taxon>Micromonosporaceae</taxon>
        <taxon>Planosporangium</taxon>
    </lineage>
</organism>
<name>A0ABX0Y5Q5_9ACTN</name>
<comment type="caution">
    <text evidence="10">The sequence shown here is derived from an EMBL/GenBank/DDBJ whole genome shotgun (WGS) entry which is preliminary data.</text>
</comment>
<dbReference type="SUPFAM" id="SSF52540">
    <property type="entry name" value="P-loop containing nucleoside triphosphate hydrolases"/>
    <property type="match status" value="2"/>
</dbReference>
<dbReference type="PROSITE" id="PS50893">
    <property type="entry name" value="ABC_TRANSPORTER_2"/>
    <property type="match status" value="2"/>
</dbReference>
<proteinExistence type="predicted"/>
<keyword evidence="6 10" id="KW-0067">ATP-binding</keyword>
<dbReference type="GO" id="GO:0005524">
    <property type="term" value="F:ATP binding"/>
    <property type="evidence" value="ECO:0007669"/>
    <property type="project" value="UniProtKB-KW"/>
</dbReference>
<evidence type="ECO:0000256" key="6">
    <source>
        <dbReference type="ARBA" id="ARBA00022840"/>
    </source>
</evidence>
<dbReference type="Proteomes" id="UP000722989">
    <property type="component" value="Unassembled WGS sequence"/>
</dbReference>
<dbReference type="EMBL" id="JAATVY010000030">
    <property type="protein sequence ID" value="NJC73436.1"/>
    <property type="molecule type" value="Genomic_DNA"/>
</dbReference>
<keyword evidence="8" id="KW-0472">Membrane</keyword>
<sequence length="504" mass="55298">MSDVAYSVQGVSKQFVGTRALDDVSVEIRRHEVVGLIGENGAGKSTLLKILSGIYQPDSGTVTLHGQPVKFRNIAHAMKQGVAMVFQEQSLLPNISVAENIYLGNERDAVKQGVFRWPLLRKRAAEKLDAIGSQVSPRTRTEQLSFAKRQMVEIAKAMATGEGSHHDPVILLDEPTSVLEAAEIQRLYEVIHELKKRASVVFVSHRMEEVLEVCDRVYIMRDGKVVAERTKDEIDVPELFRLMVGRDLSDSYYAENEQEARRDDVRMRVSGLSGRGFTDVSFDLHAGEVLTLLGVQDSGREDLARALFGAAATTAGTVTLDGKAVRFRSPAHAVKAGIGYIPGERKTEGALLGMSVEENMTLAHTDQVMKGPVLVHSVERKTVDEWISKLRIKTPSGKTSMASLSGGNQQKVVLAKWLLDPNLRVLILDTPTRGLDIGAKADVYALVRQLARNGISVLLLADSLEEGIAMSHRVITMKDGRVSGEFDSAPGARPERTDVLERMV</sequence>
<dbReference type="SMART" id="SM00382">
    <property type="entry name" value="AAA"/>
    <property type="match status" value="2"/>
</dbReference>
<reference evidence="10 11" key="1">
    <citation type="submission" date="2020-03" db="EMBL/GenBank/DDBJ databases">
        <title>WGS of the type strain of Planosporangium spp.</title>
        <authorList>
            <person name="Thawai C."/>
        </authorList>
    </citation>
    <scope>NUCLEOTIDE SEQUENCE [LARGE SCALE GENOMIC DNA]</scope>
    <source>
        <strain evidence="10 11">TBRC 5610</strain>
    </source>
</reference>
<evidence type="ECO:0000256" key="2">
    <source>
        <dbReference type="ARBA" id="ARBA00022475"/>
    </source>
</evidence>
<dbReference type="Pfam" id="PF00005">
    <property type="entry name" value="ABC_tran"/>
    <property type="match status" value="2"/>
</dbReference>
<evidence type="ECO:0000313" key="10">
    <source>
        <dbReference type="EMBL" id="NJC73436.1"/>
    </source>
</evidence>
<dbReference type="CDD" id="cd03215">
    <property type="entry name" value="ABC_Carb_Monos_II"/>
    <property type="match status" value="1"/>
</dbReference>
<keyword evidence="11" id="KW-1185">Reference proteome</keyword>
<dbReference type="InterPro" id="IPR003593">
    <property type="entry name" value="AAA+_ATPase"/>
</dbReference>
<dbReference type="InterPro" id="IPR050107">
    <property type="entry name" value="ABC_carbohydrate_import_ATPase"/>
</dbReference>
<keyword evidence="1" id="KW-0813">Transport</keyword>
<dbReference type="PROSITE" id="PS00211">
    <property type="entry name" value="ABC_TRANSPORTER_1"/>
    <property type="match status" value="1"/>
</dbReference>